<comment type="caution">
    <text evidence="1">The sequence shown here is derived from an EMBL/GenBank/DDBJ whole genome shotgun (WGS) entry which is preliminary data.</text>
</comment>
<keyword evidence="2" id="KW-1185">Reference proteome</keyword>
<dbReference type="AlphaFoldDB" id="A0A2S4VEX9"/>
<evidence type="ECO:0000313" key="1">
    <source>
        <dbReference type="EMBL" id="POW07950.1"/>
    </source>
</evidence>
<protein>
    <submittedName>
        <fullName evidence="1">Uncharacterized protein</fullName>
    </submittedName>
</protein>
<name>A0A2S4VEX9_9BASI</name>
<gene>
    <name evidence="1" type="ORF">PSTT_07879</name>
</gene>
<dbReference type="VEuPathDB" id="FungiDB:PSTT_07879"/>
<dbReference type="VEuPathDB" id="FungiDB:PSHT_03769"/>
<sequence>MDHQPDHPVRRLIDNNNNNIAILSPLVQLSFVFHLAIAHLQQHSHNHPHSLVTVIIGSSTQASFQKALVDENDAFLMKASSDNSALSHLLERIEFRLTGSEPESTDSINIYGLDELLDLHDFSIPNESVQAQAKPIRSHSVAWIYQFCQLQLASFCPQSSAAYLPSGSHPTYPKMAVLCYAFFLDLERSIRGSSSSSEKPT</sequence>
<dbReference type="Proteomes" id="UP000239156">
    <property type="component" value="Unassembled WGS sequence"/>
</dbReference>
<proteinExistence type="predicted"/>
<accession>A0A2S4VEX9</accession>
<organism evidence="1 2">
    <name type="scientific">Puccinia striiformis</name>
    <dbReference type="NCBI Taxonomy" id="27350"/>
    <lineage>
        <taxon>Eukaryota</taxon>
        <taxon>Fungi</taxon>
        <taxon>Dikarya</taxon>
        <taxon>Basidiomycota</taxon>
        <taxon>Pucciniomycotina</taxon>
        <taxon>Pucciniomycetes</taxon>
        <taxon>Pucciniales</taxon>
        <taxon>Pucciniaceae</taxon>
        <taxon>Puccinia</taxon>
    </lineage>
</organism>
<evidence type="ECO:0000313" key="2">
    <source>
        <dbReference type="Proteomes" id="UP000239156"/>
    </source>
</evidence>
<dbReference type="EMBL" id="PKSL01000069">
    <property type="protein sequence ID" value="POW07950.1"/>
    <property type="molecule type" value="Genomic_DNA"/>
</dbReference>
<reference evidence="1" key="1">
    <citation type="submission" date="2017-12" db="EMBL/GenBank/DDBJ databases">
        <title>Gene loss provides genomic basis for host adaptation in cereal stripe rust fungi.</title>
        <authorList>
            <person name="Xia C."/>
        </authorList>
    </citation>
    <scope>NUCLEOTIDE SEQUENCE [LARGE SCALE GENOMIC DNA]</scope>
    <source>
        <strain evidence="1">93-210</strain>
    </source>
</reference>